<dbReference type="SUPFAM" id="SSF56574">
    <property type="entry name" value="Serpins"/>
    <property type="match status" value="1"/>
</dbReference>
<dbReference type="PANTHER" id="PTHR11461:SF211">
    <property type="entry name" value="GH10112P-RELATED"/>
    <property type="match status" value="1"/>
</dbReference>
<dbReference type="InterPro" id="IPR036186">
    <property type="entry name" value="Serpin_sf"/>
</dbReference>
<dbReference type="OrthoDB" id="671595at2759"/>
<evidence type="ECO:0000256" key="2">
    <source>
        <dbReference type="RuleBase" id="RU000411"/>
    </source>
</evidence>
<dbReference type="AlphaFoldDB" id="L8HIX6"/>
<feature type="compositionally biased region" description="Acidic residues" evidence="3">
    <location>
        <begin position="7"/>
        <end position="16"/>
    </location>
</feature>
<name>L8HIX6_ACACF</name>
<dbReference type="Proteomes" id="UP000011083">
    <property type="component" value="Unassembled WGS sequence"/>
</dbReference>
<dbReference type="RefSeq" id="XP_004367895.1">
    <property type="nucleotide sequence ID" value="XM_004367838.1"/>
</dbReference>
<feature type="compositionally biased region" description="Basic and acidic residues" evidence="3">
    <location>
        <begin position="46"/>
        <end position="55"/>
    </location>
</feature>
<protein>
    <submittedName>
        <fullName evidence="5">Serpin (Serine proteinase inhibitor) superfamily protein</fullName>
    </submittedName>
</protein>
<feature type="region of interest" description="Disordered" evidence="3">
    <location>
        <begin position="1"/>
        <end position="68"/>
    </location>
</feature>
<dbReference type="Pfam" id="PF00079">
    <property type="entry name" value="Serpin"/>
    <property type="match status" value="1"/>
</dbReference>
<evidence type="ECO:0000256" key="3">
    <source>
        <dbReference type="SAM" id="MobiDB-lite"/>
    </source>
</evidence>
<feature type="compositionally biased region" description="Polar residues" evidence="3">
    <location>
        <begin position="18"/>
        <end position="28"/>
    </location>
</feature>
<accession>L8HIX6</accession>
<dbReference type="EMBL" id="KB007805">
    <property type="protein sequence ID" value="ELR25140.1"/>
    <property type="molecule type" value="Genomic_DNA"/>
</dbReference>
<proteinExistence type="inferred from homology"/>
<organism evidence="5 6">
    <name type="scientific">Acanthamoeba castellanii (strain ATCC 30010 / Neff)</name>
    <dbReference type="NCBI Taxonomy" id="1257118"/>
    <lineage>
        <taxon>Eukaryota</taxon>
        <taxon>Amoebozoa</taxon>
        <taxon>Discosea</taxon>
        <taxon>Longamoebia</taxon>
        <taxon>Centramoebida</taxon>
        <taxon>Acanthamoebidae</taxon>
        <taxon>Acanthamoeba</taxon>
    </lineage>
</organism>
<dbReference type="InterPro" id="IPR000215">
    <property type="entry name" value="Serpin_fam"/>
</dbReference>
<gene>
    <name evidence="5" type="ORF">ACA1_288610</name>
</gene>
<dbReference type="Gene3D" id="2.30.39.10">
    <property type="entry name" value="Alpha-1-antitrypsin, domain 1"/>
    <property type="match status" value="1"/>
</dbReference>
<dbReference type="GeneID" id="14926183"/>
<sequence length="390" mass="41673">MEREDVCESVELEECYDSASTAGPSTPVQEEGDEKKRKKGLLSFLTREKKPKEADSSGGKEPQGSDSAAAGNVLVSPFSVGTALSLALLGARGETAAQLRALLSSSSSSSASSSSEDEHAITLHVARQWGALSNTVRKMSGVEWAASNGVWVGDDCPVAPEFAAQAGEAHAAGIVGDMPFSTDPERARATINDAVANQTRGHITDLLPPRSITSGTRMVLTNAVHFKGQWEKTFGKHLTKTEAFHLLGGNAQKPVEMMHHPSLKMRHRSFEHHAVIELPYKGNDVTMLILLPHTNTSASLNNAHADLLLEPVSLKLPRFRVRYAIELSHAIRDIGAPVPFIDELADFTGLTSSGEKLVVSAVYHQTYMNVDEEGTEAAAATAVVMSRGGG</sequence>
<reference evidence="5 6" key="1">
    <citation type="journal article" date="2013" name="Genome Biol.">
        <title>Genome of Acanthamoeba castellanii highlights extensive lateral gene transfer and early evolution of tyrosine kinase signaling.</title>
        <authorList>
            <person name="Clarke M."/>
            <person name="Lohan A.J."/>
            <person name="Liu B."/>
            <person name="Lagkouvardos I."/>
            <person name="Roy S."/>
            <person name="Zafar N."/>
            <person name="Bertelli C."/>
            <person name="Schilde C."/>
            <person name="Kianianmomeni A."/>
            <person name="Burglin T.R."/>
            <person name="Frech C."/>
            <person name="Turcotte B."/>
            <person name="Kopec K.O."/>
            <person name="Synnott J.M."/>
            <person name="Choo C."/>
            <person name="Paponov I."/>
            <person name="Finkler A."/>
            <person name="Soon Heng Tan C."/>
            <person name="Hutchins A.P."/>
            <person name="Weinmeier T."/>
            <person name="Rattei T."/>
            <person name="Chu J.S."/>
            <person name="Gimenez G."/>
            <person name="Irimia M."/>
            <person name="Rigden D.J."/>
            <person name="Fitzpatrick D.A."/>
            <person name="Lorenzo-Morales J."/>
            <person name="Bateman A."/>
            <person name="Chiu C.H."/>
            <person name="Tang P."/>
            <person name="Hegemann P."/>
            <person name="Fromm H."/>
            <person name="Raoult D."/>
            <person name="Greub G."/>
            <person name="Miranda-Saavedra D."/>
            <person name="Chen N."/>
            <person name="Nash P."/>
            <person name="Ginger M.L."/>
            <person name="Horn M."/>
            <person name="Schaap P."/>
            <person name="Caler L."/>
            <person name="Loftus B."/>
        </authorList>
    </citation>
    <scope>NUCLEOTIDE SEQUENCE [LARGE SCALE GENOMIC DNA]</scope>
    <source>
        <strain evidence="5 6">Neff</strain>
    </source>
</reference>
<keyword evidence="6" id="KW-1185">Reference proteome</keyword>
<feature type="domain" description="Serpin" evidence="4">
    <location>
        <begin position="63"/>
        <end position="387"/>
    </location>
</feature>
<evidence type="ECO:0000313" key="5">
    <source>
        <dbReference type="EMBL" id="ELR25140.1"/>
    </source>
</evidence>
<comment type="similarity">
    <text evidence="1 2">Belongs to the serpin family.</text>
</comment>
<dbReference type="InterPro" id="IPR042178">
    <property type="entry name" value="Serpin_sf_1"/>
</dbReference>
<dbReference type="Gene3D" id="3.30.497.10">
    <property type="entry name" value="Antithrombin, subunit I, domain 2"/>
    <property type="match status" value="1"/>
</dbReference>
<dbReference type="GO" id="GO:0005615">
    <property type="term" value="C:extracellular space"/>
    <property type="evidence" value="ECO:0007669"/>
    <property type="project" value="InterPro"/>
</dbReference>
<evidence type="ECO:0000256" key="1">
    <source>
        <dbReference type="ARBA" id="ARBA00009500"/>
    </source>
</evidence>
<evidence type="ECO:0000313" key="6">
    <source>
        <dbReference type="Proteomes" id="UP000011083"/>
    </source>
</evidence>
<dbReference type="KEGG" id="acan:ACA1_288610"/>
<evidence type="ECO:0000259" key="4">
    <source>
        <dbReference type="SMART" id="SM00093"/>
    </source>
</evidence>
<dbReference type="OMA" id="IQNGFHV"/>
<dbReference type="VEuPathDB" id="AmoebaDB:ACA1_288610"/>
<dbReference type="GO" id="GO:0004867">
    <property type="term" value="F:serine-type endopeptidase inhibitor activity"/>
    <property type="evidence" value="ECO:0007669"/>
    <property type="project" value="InterPro"/>
</dbReference>
<dbReference type="InterPro" id="IPR042185">
    <property type="entry name" value="Serpin_sf_2"/>
</dbReference>
<dbReference type="PANTHER" id="PTHR11461">
    <property type="entry name" value="SERINE PROTEASE INHIBITOR, SERPIN"/>
    <property type="match status" value="1"/>
</dbReference>
<dbReference type="SMART" id="SM00093">
    <property type="entry name" value="SERPIN"/>
    <property type="match status" value="1"/>
</dbReference>
<dbReference type="InterPro" id="IPR023796">
    <property type="entry name" value="Serpin_dom"/>
</dbReference>
<dbReference type="STRING" id="1257118.L8HIX6"/>